<dbReference type="Proteomes" id="UP000284152">
    <property type="component" value="Unassembled WGS sequence"/>
</dbReference>
<accession>A0A415H883</accession>
<sequence length="163" mass="19755">MSERIEKIIKEYHRMKKERNCLEHQIRNFKGISEKEMIDSMNFHSPEGERVQTSNISNKPASIALNYHERMERINQEWYEHLEKQYLMLDEEIRFFEAAVSTLSGYLPEFMTDMVIKGCTWDYLCEHYHISRTMVAKNRRKAIRELEELYEKRDAEMVSYMLS</sequence>
<name>A0A415H883_9FIRM</name>
<protein>
    <submittedName>
        <fullName evidence="1">Uncharacterized protein</fullName>
    </submittedName>
</protein>
<proteinExistence type="predicted"/>
<comment type="caution">
    <text evidence="1">The sequence shown here is derived from an EMBL/GenBank/DDBJ whole genome shotgun (WGS) entry which is preliminary data.</text>
</comment>
<dbReference type="AlphaFoldDB" id="A0A415H883"/>
<gene>
    <name evidence="1" type="ORF">DW054_06250</name>
</gene>
<dbReference type="EMBL" id="QRNS01000007">
    <property type="protein sequence ID" value="RHK64422.1"/>
    <property type="molecule type" value="Genomic_DNA"/>
</dbReference>
<evidence type="ECO:0000313" key="1">
    <source>
        <dbReference type="EMBL" id="RHK64422.1"/>
    </source>
</evidence>
<reference evidence="1 2" key="1">
    <citation type="submission" date="2018-08" db="EMBL/GenBank/DDBJ databases">
        <title>A genome reference for cultivated species of the human gut microbiota.</title>
        <authorList>
            <person name="Zou Y."/>
            <person name="Xue W."/>
            <person name="Luo G."/>
        </authorList>
    </citation>
    <scope>NUCLEOTIDE SEQUENCE [LARGE SCALE GENOMIC DNA]</scope>
    <source>
        <strain evidence="1 2">AF42-21</strain>
    </source>
</reference>
<organism evidence="1 2">
    <name type="scientific">Dorea formicigenerans</name>
    <dbReference type="NCBI Taxonomy" id="39486"/>
    <lineage>
        <taxon>Bacteria</taxon>
        <taxon>Bacillati</taxon>
        <taxon>Bacillota</taxon>
        <taxon>Clostridia</taxon>
        <taxon>Lachnospirales</taxon>
        <taxon>Lachnospiraceae</taxon>
        <taxon>Dorea</taxon>
    </lineage>
</organism>
<evidence type="ECO:0000313" key="2">
    <source>
        <dbReference type="Proteomes" id="UP000284152"/>
    </source>
</evidence>